<sequence>METIVIQYRVRPEQVGTHLALLRAVYAELARTRPAGLRFVTLQLDDGRSFVDIALAPELPGPLPRLESFRRYRAGLEDRCAERSTSGFTEVGSYGFGE</sequence>
<organism evidence="1 2">
    <name type="scientific">Micromonospora thermarum</name>
    <dbReference type="NCBI Taxonomy" id="2720024"/>
    <lineage>
        <taxon>Bacteria</taxon>
        <taxon>Bacillati</taxon>
        <taxon>Actinomycetota</taxon>
        <taxon>Actinomycetes</taxon>
        <taxon>Micromonosporales</taxon>
        <taxon>Micromonosporaceae</taxon>
        <taxon>Micromonospora</taxon>
    </lineage>
</organism>
<evidence type="ECO:0000313" key="2">
    <source>
        <dbReference type="Proteomes" id="UP000783871"/>
    </source>
</evidence>
<gene>
    <name evidence="1" type="ORF">HCJ94_18300</name>
</gene>
<keyword evidence="2" id="KW-1185">Reference proteome</keyword>
<dbReference type="Proteomes" id="UP000783871">
    <property type="component" value="Unassembled WGS sequence"/>
</dbReference>
<proteinExistence type="predicted"/>
<dbReference type="RefSeq" id="WP_168002239.1">
    <property type="nucleotide sequence ID" value="NZ_JAATEO010000019.1"/>
</dbReference>
<accession>A0ABX0Z7Q1</accession>
<comment type="caution">
    <text evidence="1">The sequence shown here is derived from an EMBL/GenBank/DDBJ whole genome shotgun (WGS) entry which is preliminary data.</text>
</comment>
<dbReference type="EMBL" id="JAATEO010000019">
    <property type="protein sequence ID" value="NJP33880.1"/>
    <property type="molecule type" value="Genomic_DNA"/>
</dbReference>
<name>A0ABX0Z7Q1_9ACTN</name>
<reference evidence="1 2" key="1">
    <citation type="submission" date="2020-03" db="EMBL/GenBank/DDBJ databases">
        <title>WGS of actinomycetes isolated from Thailand.</title>
        <authorList>
            <person name="Thawai C."/>
        </authorList>
    </citation>
    <scope>NUCLEOTIDE SEQUENCE [LARGE SCALE GENOMIC DNA]</scope>
    <source>
        <strain evidence="1 2">HSS6-12</strain>
    </source>
</reference>
<evidence type="ECO:0000313" key="1">
    <source>
        <dbReference type="EMBL" id="NJP33880.1"/>
    </source>
</evidence>
<evidence type="ECO:0008006" key="3">
    <source>
        <dbReference type="Google" id="ProtNLM"/>
    </source>
</evidence>
<protein>
    <recommendedName>
        <fullName evidence="3">Antibiotic biosynthesis monooxygenase</fullName>
    </recommendedName>
</protein>